<dbReference type="HOGENOM" id="CLU_818924_0_0_1"/>
<organism evidence="4">
    <name type="scientific">Colletotrichum fructicola (strain Nara gc5)</name>
    <name type="common">Anthracnose fungus</name>
    <name type="synonym">Colletotrichum gloeosporioides (strain Nara gc5)</name>
    <dbReference type="NCBI Taxonomy" id="1213859"/>
    <lineage>
        <taxon>Eukaryota</taxon>
        <taxon>Fungi</taxon>
        <taxon>Dikarya</taxon>
        <taxon>Ascomycota</taxon>
        <taxon>Pezizomycotina</taxon>
        <taxon>Sordariomycetes</taxon>
        <taxon>Hypocreomycetidae</taxon>
        <taxon>Glomerellales</taxon>
        <taxon>Glomerellaceae</taxon>
        <taxon>Colletotrichum</taxon>
        <taxon>Colletotrichum gloeosporioides species complex</taxon>
    </lineage>
</organism>
<dbReference type="PANTHER" id="PTHR38791:SF13">
    <property type="entry name" value="ZN(2)-C6 FUNGAL-TYPE DOMAIN-CONTAINING PROTEIN"/>
    <property type="match status" value="1"/>
</dbReference>
<dbReference type="InterPro" id="IPR001138">
    <property type="entry name" value="Zn2Cys6_DnaBD"/>
</dbReference>
<gene>
    <name evidence="4" type="ORF">CGGC5_7305</name>
</gene>
<dbReference type="GO" id="GO:0008270">
    <property type="term" value="F:zinc ion binding"/>
    <property type="evidence" value="ECO:0007669"/>
    <property type="project" value="InterPro"/>
</dbReference>
<dbReference type="GO" id="GO:0000981">
    <property type="term" value="F:DNA-binding transcription factor activity, RNA polymerase II-specific"/>
    <property type="evidence" value="ECO:0007669"/>
    <property type="project" value="InterPro"/>
</dbReference>
<accession>L2G2U9</accession>
<dbReference type="PROSITE" id="PS50048">
    <property type="entry name" value="ZN2_CY6_FUNGAL_2"/>
    <property type="match status" value="1"/>
</dbReference>
<feature type="compositionally biased region" description="Basic residues" evidence="2">
    <location>
        <begin position="329"/>
        <end position="339"/>
    </location>
</feature>
<dbReference type="STRING" id="1213859.L2G2U9"/>
<dbReference type="Pfam" id="PF00172">
    <property type="entry name" value="Zn_clus"/>
    <property type="match status" value="1"/>
</dbReference>
<evidence type="ECO:0000256" key="2">
    <source>
        <dbReference type="SAM" id="MobiDB-lite"/>
    </source>
</evidence>
<dbReference type="PANTHER" id="PTHR38791">
    <property type="entry name" value="ZN(II)2CYS6 TRANSCRIPTION FACTOR (EUROFUNG)-RELATED-RELATED"/>
    <property type="match status" value="1"/>
</dbReference>
<reference evidence="4" key="1">
    <citation type="submission" date="2012-08" db="EMBL/GenBank/DDBJ databases">
        <title>Genome analysis of Colletotrichum orbiculare and Colletotrichum fructicola.</title>
        <authorList>
            <person name="Gan P.H.P."/>
            <person name="Ikeda K."/>
            <person name="Irieda H."/>
            <person name="Narusaka M."/>
            <person name="O'Connell R.J."/>
            <person name="Narusaka Y."/>
            <person name="Takano Y."/>
            <person name="Kubo Y."/>
            <person name="Shirasu K."/>
        </authorList>
    </citation>
    <scope>NUCLEOTIDE SEQUENCE</scope>
    <source>
        <strain evidence="4">Nara gc5</strain>
    </source>
</reference>
<name>L2G2U9_COLFN</name>
<dbReference type="SUPFAM" id="SSF57701">
    <property type="entry name" value="Zn2/Cys6 DNA-binding domain"/>
    <property type="match status" value="1"/>
</dbReference>
<dbReference type="AlphaFoldDB" id="L2G2U9"/>
<keyword evidence="1" id="KW-0539">Nucleus</keyword>
<evidence type="ECO:0000313" key="4">
    <source>
        <dbReference type="EMBL" id="ELA32646.1"/>
    </source>
</evidence>
<dbReference type="InterPro" id="IPR053175">
    <property type="entry name" value="DHMBA_Reg_Transcription_Factor"/>
</dbReference>
<dbReference type="InterPro" id="IPR036864">
    <property type="entry name" value="Zn2-C6_fun-type_DNA-bd_sf"/>
</dbReference>
<proteinExistence type="predicted"/>
<dbReference type="Pfam" id="PF11951">
    <property type="entry name" value="Fungal_trans_2"/>
    <property type="match status" value="1"/>
</dbReference>
<evidence type="ECO:0000256" key="1">
    <source>
        <dbReference type="ARBA" id="ARBA00023242"/>
    </source>
</evidence>
<dbReference type="PROSITE" id="PS00463">
    <property type="entry name" value="ZN2_CY6_FUNGAL_1"/>
    <property type="match status" value="1"/>
</dbReference>
<feature type="domain" description="Zn(2)-C6 fungal-type" evidence="3">
    <location>
        <begin position="8"/>
        <end position="36"/>
    </location>
</feature>
<sequence>MGCRPSASCFACKARKVKCDLQKPFCNRCISLGRQCPGYADPWTVVHRQQNASAAHQVQVRVAKRLKERGDAPTFLSPGGPGGEGSSPESQRSDSSEEEELIRRITMMPRAVQYDSEIYSMRHFRSNYTSGNEVGFFDLLFDLKPPVNSPGVFEEAVKATALASSSLQLCQAGMMAQAKQHYGRAMMKLSAALRDPEKAKEDSVVVAFLTLGLFEAIIPDKTPSKIASHCRGSLALLRYRAEQGIATWLDKASLAFIAQLGGQGGVVEALIARAIDYKFTVLKTTSSPDIHDASVDRVTAVFKEGIEIIRDLAAAANYRASPPPPRANPPRHRASPTRA</sequence>
<protein>
    <submittedName>
        <fullName evidence="4">C6 zinc finger domain protein</fullName>
    </submittedName>
</protein>
<feature type="region of interest" description="Disordered" evidence="2">
    <location>
        <begin position="70"/>
        <end position="100"/>
    </location>
</feature>
<evidence type="ECO:0000259" key="3">
    <source>
        <dbReference type="PROSITE" id="PS50048"/>
    </source>
</evidence>
<dbReference type="EMBL" id="KB020689">
    <property type="protein sequence ID" value="ELA32646.1"/>
    <property type="molecule type" value="Genomic_DNA"/>
</dbReference>
<dbReference type="Gene3D" id="4.10.240.10">
    <property type="entry name" value="Zn(2)-C6 fungal-type DNA-binding domain"/>
    <property type="match status" value="1"/>
</dbReference>
<feature type="region of interest" description="Disordered" evidence="2">
    <location>
        <begin position="319"/>
        <end position="339"/>
    </location>
</feature>
<dbReference type="SMART" id="SM00066">
    <property type="entry name" value="GAL4"/>
    <property type="match status" value="1"/>
</dbReference>
<dbReference type="CDD" id="cd00067">
    <property type="entry name" value="GAL4"/>
    <property type="match status" value="1"/>
</dbReference>
<dbReference type="InterPro" id="IPR021858">
    <property type="entry name" value="Fun_TF"/>
</dbReference>